<dbReference type="SUPFAM" id="SSF159594">
    <property type="entry name" value="XCC0632-like"/>
    <property type="match status" value="1"/>
</dbReference>
<proteinExistence type="predicted"/>
<dbReference type="Proteomes" id="UP000244906">
    <property type="component" value="Unassembled WGS sequence"/>
</dbReference>
<dbReference type="RefSeq" id="WP_116686607.1">
    <property type="nucleotide sequence ID" value="NZ_CAWNYD010000002.1"/>
</dbReference>
<feature type="domain" description="ABC-type transport auxiliary lipoprotein component" evidence="1">
    <location>
        <begin position="28"/>
        <end position="177"/>
    </location>
</feature>
<dbReference type="AlphaFoldDB" id="A0A2V1GVV9"/>
<organism evidence="2 3">
    <name type="scientific">Pelagibaculum spongiae</name>
    <dbReference type="NCBI Taxonomy" id="2080658"/>
    <lineage>
        <taxon>Bacteria</taxon>
        <taxon>Pseudomonadati</taxon>
        <taxon>Pseudomonadota</taxon>
        <taxon>Gammaproteobacteria</taxon>
        <taxon>Oceanospirillales</taxon>
        <taxon>Pelagibaculum</taxon>
    </lineage>
</organism>
<dbReference type="PROSITE" id="PS51257">
    <property type="entry name" value="PROKAR_LIPOPROTEIN"/>
    <property type="match status" value="1"/>
</dbReference>
<protein>
    <recommendedName>
        <fullName evidence="1">ABC-type transport auxiliary lipoprotein component domain-containing protein</fullName>
    </recommendedName>
</protein>
<evidence type="ECO:0000313" key="3">
    <source>
        <dbReference type="Proteomes" id="UP000244906"/>
    </source>
</evidence>
<reference evidence="2 3" key="1">
    <citation type="submission" date="2018-04" db="EMBL/GenBank/DDBJ databases">
        <title>Thalassorhabdus spongiae gen. nov., sp. nov., isolated from a marine sponge in South-West Iceland.</title>
        <authorList>
            <person name="Knobloch S."/>
            <person name="Daussin A."/>
            <person name="Johannsson R."/>
            <person name="Marteinsson V.T."/>
        </authorList>
    </citation>
    <scope>NUCLEOTIDE SEQUENCE [LARGE SCALE GENOMIC DNA]</scope>
    <source>
        <strain evidence="2 3">Hp12</strain>
    </source>
</reference>
<gene>
    <name evidence="2" type="ORF">DC094_08110</name>
</gene>
<evidence type="ECO:0000313" key="2">
    <source>
        <dbReference type="EMBL" id="PVZ70535.1"/>
    </source>
</evidence>
<dbReference type="InterPro" id="IPR005586">
    <property type="entry name" value="ABC_trans_aux"/>
</dbReference>
<dbReference type="Pfam" id="PF03886">
    <property type="entry name" value="ABC_trans_aux"/>
    <property type="match status" value="1"/>
</dbReference>
<dbReference type="OrthoDB" id="5600407at2"/>
<comment type="caution">
    <text evidence="2">The sequence shown here is derived from an EMBL/GenBank/DDBJ whole genome shotgun (WGS) entry which is preliminary data.</text>
</comment>
<accession>A0A2V1GVV9</accession>
<name>A0A2V1GVV9_9GAMM</name>
<dbReference type="Gene3D" id="3.40.50.10610">
    <property type="entry name" value="ABC-type transport auxiliary lipoprotein component"/>
    <property type="match status" value="1"/>
</dbReference>
<sequence length="188" mass="21659">MRILILFFSLFLFACSSVPGKTFLLLQPPQQASAIEITHPVKKLNVQLSEYLNRPALAIANQQGEILFSEQYQWAERLDIALADILQQRINQQFLNRTSNQKYRLQVFIQRFHSIKSSDPELAANQMILKGEYLLFSDQGDLLEQAGFALQQSQQIEDYQDINLAMQDLIKQLAELISQQIIELGKFK</sequence>
<evidence type="ECO:0000259" key="1">
    <source>
        <dbReference type="Pfam" id="PF03886"/>
    </source>
</evidence>
<dbReference type="EMBL" id="QDDL01000002">
    <property type="protein sequence ID" value="PVZ70535.1"/>
    <property type="molecule type" value="Genomic_DNA"/>
</dbReference>
<keyword evidence="3" id="KW-1185">Reference proteome</keyword>